<organism evidence="3 4">
    <name type="scientific">Microbacterium mcarthurae</name>
    <dbReference type="NCBI Taxonomy" id="3035918"/>
    <lineage>
        <taxon>Bacteria</taxon>
        <taxon>Bacillati</taxon>
        <taxon>Actinomycetota</taxon>
        <taxon>Actinomycetes</taxon>
        <taxon>Micrococcales</taxon>
        <taxon>Microbacteriaceae</taxon>
        <taxon>Microbacterium</taxon>
    </lineage>
</organism>
<dbReference type="PANTHER" id="PTHR30590:SF2">
    <property type="entry name" value="INNER MEMBRANE PROTEIN"/>
    <property type="match status" value="1"/>
</dbReference>
<keyword evidence="1" id="KW-0472">Membrane</keyword>
<protein>
    <submittedName>
        <fullName evidence="3">DUF418 domain-containing protein</fullName>
    </submittedName>
</protein>
<feature type="transmembrane region" description="Helical" evidence="1">
    <location>
        <begin position="129"/>
        <end position="145"/>
    </location>
</feature>
<evidence type="ECO:0000259" key="2">
    <source>
        <dbReference type="Pfam" id="PF04235"/>
    </source>
</evidence>
<keyword evidence="4" id="KW-1185">Reference proteome</keyword>
<feature type="transmembrane region" description="Helical" evidence="1">
    <location>
        <begin position="310"/>
        <end position="333"/>
    </location>
</feature>
<feature type="transmembrane region" description="Helical" evidence="1">
    <location>
        <begin position="215"/>
        <end position="234"/>
    </location>
</feature>
<feature type="transmembrane region" description="Helical" evidence="1">
    <location>
        <begin position="277"/>
        <end position="298"/>
    </location>
</feature>
<dbReference type="InterPro" id="IPR052529">
    <property type="entry name" value="Bact_Transport_Assoc"/>
</dbReference>
<dbReference type="Pfam" id="PF04235">
    <property type="entry name" value="DUF418"/>
    <property type="match status" value="1"/>
</dbReference>
<dbReference type="InterPro" id="IPR007349">
    <property type="entry name" value="DUF418"/>
</dbReference>
<dbReference type="Proteomes" id="UP001630303">
    <property type="component" value="Unassembled WGS sequence"/>
</dbReference>
<dbReference type="PANTHER" id="PTHR30590">
    <property type="entry name" value="INNER MEMBRANE PROTEIN"/>
    <property type="match status" value="1"/>
</dbReference>
<evidence type="ECO:0000313" key="4">
    <source>
        <dbReference type="Proteomes" id="UP001630303"/>
    </source>
</evidence>
<feature type="transmembrane region" description="Helical" evidence="1">
    <location>
        <begin position="21"/>
        <end position="39"/>
    </location>
</feature>
<sequence>MTNTNVLPADAASTRLATLDVVRGVAIIGTLATNIWVFSHPWGLLGMLTDPVLPGESPAAATTQLVLMSLAQGKFLALLSLTFGVGLVIQHRAAQRRARPWPGRYLWRAALLFLDGVINYILIAEFDVLMGYAVTAAVVSVLLLTSSRAQRAMIVVFAVIHVTVMTAVVVLLVAVPGANAPSALPSGPSPYATESFLGLAVFRLQNLEIFRAEPVLIAVLSLAMFLAGAALWRAGVFTAQGSRLRARLMIAGAVAAPIDLVLALMDSSAAVLVERYVVAPVVALGILGLVSHLCLQWGTGGWVARRASEIGRVALSAYILQNLLGGALFYGWGLGLATSAAAWRVPVTVGAFIAITIVVAVLAHVWLRKFARGPVEWLWHVAAGVGSRDRRDTAPATPGPAGQMAD</sequence>
<dbReference type="EMBL" id="JAROCE010000001">
    <property type="protein sequence ID" value="MFM2719642.1"/>
    <property type="molecule type" value="Genomic_DNA"/>
</dbReference>
<feature type="transmembrane region" description="Helical" evidence="1">
    <location>
        <begin position="345"/>
        <end position="367"/>
    </location>
</feature>
<evidence type="ECO:0000256" key="1">
    <source>
        <dbReference type="SAM" id="Phobius"/>
    </source>
</evidence>
<evidence type="ECO:0000313" key="3">
    <source>
        <dbReference type="EMBL" id="MFM2719642.1"/>
    </source>
</evidence>
<feature type="transmembrane region" description="Helical" evidence="1">
    <location>
        <begin position="105"/>
        <end position="123"/>
    </location>
</feature>
<keyword evidence="1" id="KW-0812">Transmembrane</keyword>
<feature type="transmembrane region" description="Helical" evidence="1">
    <location>
        <begin position="246"/>
        <end position="265"/>
    </location>
</feature>
<name>A0ABW9GD30_9MICO</name>
<reference evidence="3 4" key="1">
    <citation type="submission" date="2023-03" db="EMBL/GenBank/DDBJ databases">
        <title>MT1 and MT2 Draft Genomes of Novel Species.</title>
        <authorList>
            <person name="Venkateswaran K."/>
        </authorList>
    </citation>
    <scope>NUCLEOTIDE SEQUENCE [LARGE SCALE GENOMIC DNA]</scope>
    <source>
        <strain evidence="3 4">IF8SW-P5</strain>
    </source>
</reference>
<gene>
    <name evidence="3" type="ORF">P5G46_03905</name>
</gene>
<keyword evidence="1" id="KW-1133">Transmembrane helix</keyword>
<proteinExistence type="predicted"/>
<feature type="transmembrane region" description="Helical" evidence="1">
    <location>
        <begin position="152"/>
        <end position="175"/>
    </location>
</feature>
<dbReference type="RefSeq" id="WP_408905016.1">
    <property type="nucleotide sequence ID" value="NZ_JAROCE010000001.1"/>
</dbReference>
<comment type="caution">
    <text evidence="3">The sequence shown here is derived from an EMBL/GenBank/DDBJ whole genome shotgun (WGS) entry which is preliminary data.</text>
</comment>
<feature type="domain" description="DUF418" evidence="2">
    <location>
        <begin position="231"/>
        <end position="382"/>
    </location>
</feature>
<accession>A0ABW9GD30</accession>